<proteinExistence type="predicted"/>
<dbReference type="EMBL" id="CM016560">
    <property type="protein sequence ID" value="TKV93886.1"/>
    <property type="molecule type" value="Genomic_DNA"/>
</dbReference>
<evidence type="ECO:0000313" key="2">
    <source>
        <dbReference type="Proteomes" id="UP000298652"/>
    </source>
</evidence>
<dbReference type="Proteomes" id="UP000298652">
    <property type="component" value="Chromosome 9"/>
</dbReference>
<sequence length="115" mass="12880">MQIRPGRHRIRPCSCRIWPALTSTARAIAGDRHQHRRQRKLLRREERRGLAAAVLAPAWASSQVLHRRREGGKEGWGSSAAAQVSALVALTGATRGRRFNFLKGCSKEYGCRLIP</sequence>
<reference evidence="1" key="1">
    <citation type="submission" date="2019-03" db="EMBL/GenBank/DDBJ databases">
        <title>WGS assembly of Setaria viridis.</title>
        <authorList>
            <person name="Huang P."/>
            <person name="Jenkins J."/>
            <person name="Grimwood J."/>
            <person name="Barry K."/>
            <person name="Healey A."/>
            <person name="Mamidi S."/>
            <person name="Sreedasyam A."/>
            <person name="Shu S."/>
            <person name="Feldman M."/>
            <person name="Wu J."/>
            <person name="Yu Y."/>
            <person name="Chen C."/>
            <person name="Johnson J."/>
            <person name="Rokhsar D."/>
            <person name="Baxter I."/>
            <person name="Schmutz J."/>
            <person name="Brutnell T."/>
            <person name="Kellogg E."/>
        </authorList>
    </citation>
    <scope>NUCLEOTIDE SEQUENCE [LARGE SCALE GENOMIC DNA]</scope>
</reference>
<keyword evidence="2" id="KW-1185">Reference proteome</keyword>
<protein>
    <submittedName>
        <fullName evidence="1">Uncharacterized protein</fullName>
    </submittedName>
</protein>
<gene>
    <name evidence="1" type="ORF">SEVIR_9G258733v2</name>
</gene>
<dbReference type="AlphaFoldDB" id="A0A4U6TA02"/>
<dbReference type="Gramene" id="TKV93886">
    <property type="protein sequence ID" value="TKV93886"/>
    <property type="gene ID" value="SEVIR_9G258733v2"/>
</dbReference>
<name>A0A4U6TA02_SETVI</name>
<organism evidence="1 2">
    <name type="scientific">Setaria viridis</name>
    <name type="common">Green bristlegrass</name>
    <name type="synonym">Setaria italica subsp. viridis</name>
    <dbReference type="NCBI Taxonomy" id="4556"/>
    <lineage>
        <taxon>Eukaryota</taxon>
        <taxon>Viridiplantae</taxon>
        <taxon>Streptophyta</taxon>
        <taxon>Embryophyta</taxon>
        <taxon>Tracheophyta</taxon>
        <taxon>Spermatophyta</taxon>
        <taxon>Magnoliopsida</taxon>
        <taxon>Liliopsida</taxon>
        <taxon>Poales</taxon>
        <taxon>Poaceae</taxon>
        <taxon>PACMAD clade</taxon>
        <taxon>Panicoideae</taxon>
        <taxon>Panicodae</taxon>
        <taxon>Paniceae</taxon>
        <taxon>Cenchrinae</taxon>
        <taxon>Setaria</taxon>
    </lineage>
</organism>
<accession>A0A4U6TA02</accession>
<evidence type="ECO:0000313" key="1">
    <source>
        <dbReference type="EMBL" id="TKV93886.1"/>
    </source>
</evidence>